<protein>
    <submittedName>
        <fullName evidence="1">Uncharacterized protein</fullName>
    </submittedName>
</protein>
<dbReference type="AlphaFoldDB" id="A0A5N6TYJ4"/>
<name>A0A5N6TYJ4_ASPAV</name>
<sequence>MDRLPNEILAKIISYLVGNISPSILSGPLPDWYPTKLAQYSIVSRRWQASVERAIWDQITLNCSNSHSIKDLVRLTSGSVERHARVGYIRRILFRPDTSCQWPEVDALSDTSSTDENELQAKVLPRKHARQCLRELKELFKLLHFWRSQNYHISLSIWAPDGEFLDIRENEDLSNHFIASLNTQQLLQYGQIPHWVAFDHGDVGNLPTLPSIKRLKIEDIDHSTFRPSAMCHLVSLLPEVKQLSLGENGSVQGAALEGLRELRQELIEHLHLIPQSVEKFSYELEAYRELSLNPSCNAANYLSPDGLDELSIGLRNLSMRLHKLDLLFLRVNSSLFWPSPEEDIHTSTLHWPYLEDVRVRFVPPYTADGQWIVDNDPEKDWDGDPPATEDYWEYDTDYFAMRGLVKSNELDRIYSAMGHAAHRMPRLRRMEFSFRWEIGEAGANEYLKFTRSLTGQVSLCLSSQWEYNPGSDMMTAWGLNDDQAVELKNTGSIIIHQWPDGGMAED</sequence>
<proteinExistence type="predicted"/>
<keyword evidence="2" id="KW-1185">Reference proteome</keyword>
<gene>
    <name evidence="1" type="ORF">BDV25DRAFT_171472</name>
</gene>
<dbReference type="Proteomes" id="UP000325780">
    <property type="component" value="Unassembled WGS sequence"/>
</dbReference>
<organism evidence="1 2">
    <name type="scientific">Aspergillus avenaceus</name>
    <dbReference type="NCBI Taxonomy" id="36643"/>
    <lineage>
        <taxon>Eukaryota</taxon>
        <taxon>Fungi</taxon>
        <taxon>Dikarya</taxon>
        <taxon>Ascomycota</taxon>
        <taxon>Pezizomycotina</taxon>
        <taxon>Eurotiomycetes</taxon>
        <taxon>Eurotiomycetidae</taxon>
        <taxon>Eurotiales</taxon>
        <taxon>Aspergillaceae</taxon>
        <taxon>Aspergillus</taxon>
        <taxon>Aspergillus subgen. Circumdati</taxon>
    </lineage>
</organism>
<dbReference type="OrthoDB" id="4802432at2759"/>
<evidence type="ECO:0000313" key="1">
    <source>
        <dbReference type="EMBL" id="KAE8151452.1"/>
    </source>
</evidence>
<dbReference type="EMBL" id="ML742071">
    <property type="protein sequence ID" value="KAE8151452.1"/>
    <property type="molecule type" value="Genomic_DNA"/>
</dbReference>
<evidence type="ECO:0000313" key="2">
    <source>
        <dbReference type="Proteomes" id="UP000325780"/>
    </source>
</evidence>
<reference evidence="1 2" key="1">
    <citation type="submission" date="2019-04" db="EMBL/GenBank/DDBJ databases">
        <title>Friends and foes A comparative genomics study of 23 Aspergillus species from section Flavi.</title>
        <authorList>
            <consortium name="DOE Joint Genome Institute"/>
            <person name="Kjaerbolling I."/>
            <person name="Vesth T."/>
            <person name="Frisvad J.C."/>
            <person name="Nybo J.L."/>
            <person name="Theobald S."/>
            <person name="Kildgaard S."/>
            <person name="Isbrandt T."/>
            <person name="Kuo A."/>
            <person name="Sato A."/>
            <person name="Lyhne E.K."/>
            <person name="Kogle M.E."/>
            <person name="Wiebenga A."/>
            <person name="Kun R.S."/>
            <person name="Lubbers R.J."/>
            <person name="Makela M.R."/>
            <person name="Barry K."/>
            <person name="Chovatia M."/>
            <person name="Clum A."/>
            <person name="Daum C."/>
            <person name="Haridas S."/>
            <person name="He G."/>
            <person name="LaButti K."/>
            <person name="Lipzen A."/>
            <person name="Mondo S."/>
            <person name="Riley R."/>
            <person name="Salamov A."/>
            <person name="Simmons B.A."/>
            <person name="Magnuson J.K."/>
            <person name="Henrissat B."/>
            <person name="Mortensen U.H."/>
            <person name="Larsen T.O."/>
            <person name="Devries R.P."/>
            <person name="Grigoriev I.V."/>
            <person name="Machida M."/>
            <person name="Baker S.E."/>
            <person name="Andersen M.R."/>
        </authorList>
    </citation>
    <scope>NUCLEOTIDE SEQUENCE [LARGE SCALE GENOMIC DNA]</scope>
    <source>
        <strain evidence="1 2">IBT 18842</strain>
    </source>
</reference>
<accession>A0A5N6TYJ4</accession>